<evidence type="ECO:0000313" key="12">
    <source>
        <dbReference type="EMBL" id="CBX30213.1"/>
    </source>
</evidence>
<dbReference type="Gene3D" id="3.40.30.10">
    <property type="entry name" value="Glutaredoxin"/>
    <property type="match status" value="1"/>
</dbReference>
<dbReference type="GO" id="GO:0016020">
    <property type="term" value="C:membrane"/>
    <property type="evidence" value="ECO:0007669"/>
    <property type="project" value="UniProtKB-SubCell"/>
</dbReference>
<dbReference type="SMART" id="SM00756">
    <property type="entry name" value="VKc"/>
    <property type="match status" value="1"/>
</dbReference>
<dbReference type="GO" id="GO:0016491">
    <property type="term" value="F:oxidoreductase activity"/>
    <property type="evidence" value="ECO:0007669"/>
    <property type="project" value="UniProtKB-KW"/>
</dbReference>
<keyword evidence="8" id="KW-1015">Disulfide bond</keyword>
<feature type="transmembrane region" description="Helical" evidence="10">
    <location>
        <begin position="87"/>
        <end position="112"/>
    </location>
</feature>
<feature type="transmembrane region" description="Helical" evidence="10">
    <location>
        <begin position="118"/>
        <end position="139"/>
    </location>
</feature>
<gene>
    <name evidence="12" type="ORF">N47_D30220</name>
</gene>
<dbReference type="AlphaFoldDB" id="E1YHU4"/>
<evidence type="ECO:0000256" key="5">
    <source>
        <dbReference type="ARBA" id="ARBA00022989"/>
    </source>
</evidence>
<dbReference type="InterPro" id="IPR038354">
    <property type="entry name" value="VKOR_sf"/>
</dbReference>
<keyword evidence="7 10" id="KW-0472">Membrane</keyword>
<dbReference type="PANTHER" id="PTHR34573">
    <property type="entry name" value="VKC DOMAIN-CONTAINING PROTEIN"/>
    <property type="match status" value="1"/>
</dbReference>
<evidence type="ECO:0000256" key="10">
    <source>
        <dbReference type="SAM" id="Phobius"/>
    </source>
</evidence>
<keyword evidence="9" id="KW-0676">Redox-active center</keyword>
<evidence type="ECO:0000256" key="8">
    <source>
        <dbReference type="ARBA" id="ARBA00023157"/>
    </source>
</evidence>
<proteinExistence type="inferred from homology"/>
<feature type="transmembrane region" description="Helical" evidence="10">
    <location>
        <begin position="56"/>
        <end position="75"/>
    </location>
</feature>
<evidence type="ECO:0000256" key="4">
    <source>
        <dbReference type="ARBA" id="ARBA00022719"/>
    </source>
</evidence>
<comment type="subcellular location">
    <subcellularLocation>
        <location evidence="1">Membrane</location>
        <topology evidence="1">Multi-pass membrane protein</topology>
    </subcellularLocation>
</comment>
<dbReference type="SUPFAM" id="SSF52833">
    <property type="entry name" value="Thioredoxin-like"/>
    <property type="match status" value="1"/>
</dbReference>
<dbReference type="InterPro" id="IPR036249">
    <property type="entry name" value="Thioredoxin-like_sf"/>
</dbReference>
<evidence type="ECO:0000256" key="1">
    <source>
        <dbReference type="ARBA" id="ARBA00004141"/>
    </source>
</evidence>
<keyword evidence="5 10" id="KW-1133">Transmembrane helix</keyword>
<dbReference type="InterPro" id="IPR001853">
    <property type="entry name" value="DSBA-like_thioredoxin_dom"/>
</dbReference>
<dbReference type="GO" id="GO:0048038">
    <property type="term" value="F:quinone binding"/>
    <property type="evidence" value="ECO:0007669"/>
    <property type="project" value="UniProtKB-KW"/>
</dbReference>
<evidence type="ECO:0000256" key="2">
    <source>
        <dbReference type="ARBA" id="ARBA00006214"/>
    </source>
</evidence>
<evidence type="ECO:0000259" key="11">
    <source>
        <dbReference type="SMART" id="SM00756"/>
    </source>
</evidence>
<evidence type="ECO:0000256" key="6">
    <source>
        <dbReference type="ARBA" id="ARBA00023002"/>
    </source>
</evidence>
<organism evidence="12">
    <name type="scientific">uncultured Desulfobacterium sp</name>
    <dbReference type="NCBI Taxonomy" id="201089"/>
    <lineage>
        <taxon>Bacteria</taxon>
        <taxon>Pseudomonadati</taxon>
        <taxon>Thermodesulfobacteriota</taxon>
        <taxon>Desulfobacteria</taxon>
        <taxon>Desulfobacterales</taxon>
        <taxon>Desulfobacteriaceae</taxon>
        <taxon>Desulfobacterium</taxon>
        <taxon>environmental samples</taxon>
    </lineage>
</organism>
<evidence type="ECO:0000256" key="9">
    <source>
        <dbReference type="ARBA" id="ARBA00023284"/>
    </source>
</evidence>
<dbReference type="Gene3D" id="1.20.1440.130">
    <property type="entry name" value="VKOR domain"/>
    <property type="match status" value="1"/>
</dbReference>
<evidence type="ECO:0000256" key="7">
    <source>
        <dbReference type="ARBA" id="ARBA00023136"/>
    </source>
</evidence>
<dbReference type="EMBL" id="FR695874">
    <property type="protein sequence ID" value="CBX30213.1"/>
    <property type="molecule type" value="Genomic_DNA"/>
</dbReference>
<keyword evidence="6" id="KW-0560">Oxidoreductase</keyword>
<dbReference type="CDD" id="cd12920">
    <property type="entry name" value="VKOR_3"/>
    <property type="match status" value="1"/>
</dbReference>
<dbReference type="Pfam" id="PF01323">
    <property type="entry name" value="DSBA"/>
    <property type="match status" value="1"/>
</dbReference>
<feature type="domain" description="Vitamin K epoxide reductase" evidence="11">
    <location>
        <begin position="1"/>
        <end position="135"/>
    </location>
</feature>
<name>E1YHU4_9BACT</name>
<dbReference type="Pfam" id="PF07884">
    <property type="entry name" value="VKOR"/>
    <property type="match status" value="1"/>
</dbReference>
<comment type="similarity">
    <text evidence="2">Belongs to the VKOR family.</text>
</comment>
<keyword evidence="4" id="KW-0874">Quinone</keyword>
<sequence length="372" mass="42601">MAFLLLAGLADSIYLSLHHYLIYTDIGYESFCAISKAINCDTVSQSPYSVLLGMPVALWGLFAYCFCIFLLPFAYHSDAGRKRIWRLFFAVSLIFSFVSIIFAIISTIYIHSYCIMCIASYGINFLLVFYSWLIIRRFGEKEGIITGLKRDAKFIVSKKRLFLSLATSYIILFVSVYTFYPVYWNLTPPPLSANVPNGITEDGHPWIGGSQNPELVITEYTDYLCFQCKKMHFFLRQIVEKNPEKIRLIHRHYPMDNKYNPLVKEPFHIGSGNMAILSIYAESKGKFWEMNDALFDIDKKDKSINIKKLAEKTGLDSKELATARYDNKIRHALWLDIKDGLKLGITGTPAYVINGKLYLGEIPADILKKIIE</sequence>
<dbReference type="InterPro" id="IPR012932">
    <property type="entry name" value="VKOR"/>
</dbReference>
<protein>
    <recommendedName>
        <fullName evidence="11">Vitamin K epoxide reductase domain-containing protein</fullName>
    </recommendedName>
</protein>
<dbReference type="PANTHER" id="PTHR34573:SF1">
    <property type="entry name" value="VITAMIN K EPOXIDE REDUCTASE DOMAIN-CONTAINING PROTEIN"/>
    <property type="match status" value="1"/>
</dbReference>
<evidence type="ECO:0000256" key="3">
    <source>
        <dbReference type="ARBA" id="ARBA00022692"/>
    </source>
</evidence>
<feature type="transmembrane region" description="Helical" evidence="10">
    <location>
        <begin position="160"/>
        <end position="180"/>
    </location>
</feature>
<reference evidence="12" key="1">
    <citation type="journal article" date="2011" name="Environ. Microbiol.">
        <title>Genomic insights into the metabolic potential of the polycyclic aromatic hydrocarbon degrading sulfate-reducing Deltaproteobacterium N47.</title>
        <authorList>
            <person name="Bergmann F."/>
            <person name="Selesi D."/>
            <person name="Weinmaier T."/>
            <person name="Tischler P."/>
            <person name="Rattei T."/>
            <person name="Meckenstock R.U."/>
        </authorList>
    </citation>
    <scope>NUCLEOTIDE SEQUENCE</scope>
</reference>
<accession>E1YHU4</accession>
<keyword evidence="3 10" id="KW-0812">Transmembrane</keyword>